<gene>
    <name evidence="1" type="ORF">EGYM00163_LOCUS38578</name>
</gene>
<proteinExistence type="predicted"/>
<name>A0A7S4LGC7_9EUGL</name>
<dbReference type="AlphaFoldDB" id="A0A7S4LGC7"/>
<protein>
    <submittedName>
        <fullName evidence="1">Uncharacterized protein</fullName>
    </submittedName>
</protein>
<evidence type="ECO:0000313" key="1">
    <source>
        <dbReference type="EMBL" id="CAE0827317.1"/>
    </source>
</evidence>
<dbReference type="EMBL" id="HBJA01111811">
    <property type="protein sequence ID" value="CAE0827317.1"/>
    <property type="molecule type" value="Transcribed_RNA"/>
</dbReference>
<reference evidence="1" key="1">
    <citation type="submission" date="2021-01" db="EMBL/GenBank/DDBJ databases">
        <authorList>
            <person name="Corre E."/>
            <person name="Pelletier E."/>
            <person name="Niang G."/>
            <person name="Scheremetjew M."/>
            <person name="Finn R."/>
            <person name="Kale V."/>
            <person name="Holt S."/>
            <person name="Cochrane G."/>
            <person name="Meng A."/>
            <person name="Brown T."/>
            <person name="Cohen L."/>
        </authorList>
    </citation>
    <scope>NUCLEOTIDE SEQUENCE</scope>
    <source>
        <strain evidence="1">CCMP1594</strain>
    </source>
</reference>
<organism evidence="1">
    <name type="scientific">Eutreptiella gymnastica</name>
    <dbReference type="NCBI Taxonomy" id="73025"/>
    <lineage>
        <taxon>Eukaryota</taxon>
        <taxon>Discoba</taxon>
        <taxon>Euglenozoa</taxon>
        <taxon>Euglenida</taxon>
        <taxon>Spirocuta</taxon>
        <taxon>Euglenophyceae</taxon>
        <taxon>Eutreptiales</taxon>
        <taxon>Eutreptiaceae</taxon>
        <taxon>Eutreptiella</taxon>
    </lineage>
</organism>
<sequence>MSSALWTWFCGSSRSSEVTTLVADIVAVLQLTANGTTEVVAQSVAAFKTEVDTHAQAFSTTDLQELNNGLDAAVQCVQCGLLASLQRAPALEALAHDGLTLRSVGSFTTAAGAVTLAAPAPAVAALQQRRQQWCCLSIAVTMCSGRSINTRCWRQRDQQR</sequence>
<accession>A0A7S4LGC7</accession>